<proteinExistence type="predicted"/>
<dbReference type="Proteomes" id="UP000789920">
    <property type="component" value="Unassembled WGS sequence"/>
</dbReference>
<keyword evidence="2" id="KW-1185">Reference proteome</keyword>
<evidence type="ECO:0000313" key="1">
    <source>
        <dbReference type="EMBL" id="CAG8744362.1"/>
    </source>
</evidence>
<gene>
    <name evidence="1" type="ORF">RPERSI_LOCUS13490</name>
</gene>
<protein>
    <submittedName>
        <fullName evidence="1">35436_t:CDS:1</fullName>
    </submittedName>
</protein>
<name>A0ACA9QBE2_9GLOM</name>
<organism evidence="1 2">
    <name type="scientific">Racocetra persica</name>
    <dbReference type="NCBI Taxonomy" id="160502"/>
    <lineage>
        <taxon>Eukaryota</taxon>
        <taxon>Fungi</taxon>
        <taxon>Fungi incertae sedis</taxon>
        <taxon>Mucoromycota</taxon>
        <taxon>Glomeromycotina</taxon>
        <taxon>Glomeromycetes</taxon>
        <taxon>Diversisporales</taxon>
        <taxon>Gigasporaceae</taxon>
        <taxon>Racocetra</taxon>
    </lineage>
</organism>
<sequence length="386" mass="45253">SQINKILRSSKRIKEKYQKNICTDEQDNEFSDENQQEESISNDPDNNEEMDVSMSANDNDEPSYNISNQNSDIEQEGSNRNNSDSPERSEIESLNKLKRKTRYSMRFQKNGPSYNVSNQDSDIEQESHNRNEPEGVKPKTRYSERLHKKRELDHKNDRNTKKKKPNASLEISSNFDKARKVFSFLMILGFIMFAFAHSLHLLLRPAVEISLDHPSYSSDTNNPWNLATAYKFIFLNGTINENISITKPPDSDTNMFTRLNTAILAVYIMITGDSTPLSPWVLDDNACLILTKIELFYMLPFQRRKQNWFPYIIFYEVHVNKLREFMRKIQNGSWTGYKSPFFDPNLLRTIPLRDKVDIEKMEKTLDDLAKKIEQLYNKNKEKKETK</sequence>
<accession>A0ACA9QBE2</accession>
<evidence type="ECO:0000313" key="2">
    <source>
        <dbReference type="Proteomes" id="UP000789920"/>
    </source>
</evidence>
<dbReference type="EMBL" id="CAJVQC010030017">
    <property type="protein sequence ID" value="CAG8744362.1"/>
    <property type="molecule type" value="Genomic_DNA"/>
</dbReference>
<feature type="non-terminal residue" evidence="1">
    <location>
        <position position="1"/>
    </location>
</feature>
<comment type="caution">
    <text evidence="1">The sequence shown here is derived from an EMBL/GenBank/DDBJ whole genome shotgun (WGS) entry which is preliminary data.</text>
</comment>
<reference evidence="1" key="1">
    <citation type="submission" date="2021-06" db="EMBL/GenBank/DDBJ databases">
        <authorList>
            <person name="Kallberg Y."/>
            <person name="Tangrot J."/>
            <person name="Rosling A."/>
        </authorList>
    </citation>
    <scope>NUCLEOTIDE SEQUENCE</scope>
    <source>
        <strain evidence="1">MA461A</strain>
    </source>
</reference>